<evidence type="ECO:0000256" key="1">
    <source>
        <dbReference type="SAM" id="MobiDB-lite"/>
    </source>
</evidence>
<gene>
    <name evidence="3" type="ORF">B0T26DRAFT_754152</name>
</gene>
<feature type="compositionally biased region" description="Basic and acidic residues" evidence="1">
    <location>
        <begin position="640"/>
        <end position="655"/>
    </location>
</feature>
<feature type="region of interest" description="Disordered" evidence="1">
    <location>
        <begin position="605"/>
        <end position="680"/>
    </location>
</feature>
<feature type="compositionally biased region" description="Acidic residues" evidence="1">
    <location>
        <begin position="614"/>
        <end position="625"/>
    </location>
</feature>
<feature type="compositionally biased region" description="Basic and acidic residues" evidence="1">
    <location>
        <begin position="667"/>
        <end position="680"/>
    </location>
</feature>
<comment type="caution">
    <text evidence="3">The sequence shown here is derived from an EMBL/GenBank/DDBJ whole genome shotgun (WGS) entry which is preliminary data.</text>
</comment>
<dbReference type="PANTHER" id="PTHR24148:SF73">
    <property type="entry name" value="HET DOMAIN PROTEIN (AFU_ORTHOLOGUE AFUA_8G01020)"/>
    <property type="match status" value="1"/>
</dbReference>
<sequence length="884" mass="96058">MEAAVAAAAAAAGPDDGCYAESQAGVLSGLGQTLVQLTAADTRALLSDASAVLRGPESQASAAAIVRRLGELNPDIGSQFHPKEEAVSRLPLRMLLPAAATAEKPAVTSFVVVSYCWHYPGWPLAAAAQPIAPGWDISRPMVDAVMGLVKGPGEGVWLDKLCINQASNRDRTAHVAAMDIVYRSARRVAILLEDVQLAADEEAAGLVYAGFYADLSRELAENGLEGAAKSDFFFGYFPRREQQEAAASAASGGSNPLKAGRAFAMKMLGARWYSRAWCAHESRVASHRKIDNPLFLCYGHDGRVLQFEFRFVHYVSMYLSDSDPSPSDSVSNVHAMSQALGDPNPVTLRQRYWRILKLMPDATRGISAMQHLISILSHGCAQQGDLMSIALNTAGVPLYYRGDAVKTVEDVIWIFSLLVLAAGDVMPLVVDGPESKIVCGTGTGEETLSWMTRPRQGAREEQLLTPWPHSITAATAQYIELDLLLFASQPQKPSPDSLDVATSFIEEHGLKVLAREFLAVADKDVSHQVQLGVDVLKTHNRDGPSGPLGVFLQPWLGRAIDSGLGWVLQFPDAMRADTVGWQHGTMGEAADPRLAHAASSLLSILRKPSSSEQGETEQDETEEKADDEKHGGVEVEIQELTEKRDLQESAEESERSVQPGGQGAQQKSEEHERDDTTKSEHTLHTVIRFLTCLLDPRLPLFHFNPRGIKLGQGPSGQSHHITTPSVSNRSWVAVPVAVAHLPGWQKKAWVVEPFDPEAALEDAADHLARAPTLAELEAAGKVVSDLQMKDVYPVLDSGPGNDCREPRNDARATWRLRRRQVLFGWERPLVDAAVDADRAGVDGAPYVVRLNKQRMYGADDYDWKAIHASVLRVNEGLGLTAKAE</sequence>
<organism evidence="3 4">
    <name type="scientific">Lasiosphaeria miniovina</name>
    <dbReference type="NCBI Taxonomy" id="1954250"/>
    <lineage>
        <taxon>Eukaryota</taxon>
        <taxon>Fungi</taxon>
        <taxon>Dikarya</taxon>
        <taxon>Ascomycota</taxon>
        <taxon>Pezizomycotina</taxon>
        <taxon>Sordariomycetes</taxon>
        <taxon>Sordariomycetidae</taxon>
        <taxon>Sordariales</taxon>
        <taxon>Lasiosphaeriaceae</taxon>
        <taxon>Lasiosphaeria</taxon>
    </lineage>
</organism>
<feature type="domain" description="Heterokaryon incompatibility" evidence="2">
    <location>
        <begin position="110"/>
        <end position="281"/>
    </location>
</feature>
<evidence type="ECO:0000313" key="4">
    <source>
        <dbReference type="Proteomes" id="UP001172101"/>
    </source>
</evidence>
<dbReference type="InterPro" id="IPR052895">
    <property type="entry name" value="HetReg/Transcr_Mod"/>
</dbReference>
<proteinExistence type="predicted"/>
<dbReference type="EMBL" id="JAUIRO010000005">
    <property type="protein sequence ID" value="KAK0714114.1"/>
    <property type="molecule type" value="Genomic_DNA"/>
</dbReference>
<name>A0AA40AE37_9PEZI</name>
<dbReference type="RefSeq" id="XP_060295436.1">
    <property type="nucleotide sequence ID" value="XM_060445793.1"/>
</dbReference>
<accession>A0AA40AE37</accession>
<evidence type="ECO:0000259" key="2">
    <source>
        <dbReference type="Pfam" id="PF06985"/>
    </source>
</evidence>
<dbReference type="InterPro" id="IPR010730">
    <property type="entry name" value="HET"/>
</dbReference>
<dbReference type="PANTHER" id="PTHR24148">
    <property type="entry name" value="ANKYRIN REPEAT DOMAIN-CONTAINING PROTEIN 39 HOMOLOG-RELATED"/>
    <property type="match status" value="1"/>
</dbReference>
<dbReference type="Proteomes" id="UP001172101">
    <property type="component" value="Unassembled WGS sequence"/>
</dbReference>
<dbReference type="AlphaFoldDB" id="A0AA40AE37"/>
<protein>
    <recommendedName>
        <fullName evidence="2">Heterokaryon incompatibility domain-containing protein</fullName>
    </recommendedName>
</protein>
<dbReference type="GeneID" id="85329063"/>
<dbReference type="Pfam" id="PF06985">
    <property type="entry name" value="HET"/>
    <property type="match status" value="1"/>
</dbReference>
<evidence type="ECO:0000313" key="3">
    <source>
        <dbReference type="EMBL" id="KAK0714114.1"/>
    </source>
</evidence>
<reference evidence="3" key="1">
    <citation type="submission" date="2023-06" db="EMBL/GenBank/DDBJ databases">
        <title>Genome-scale phylogeny and comparative genomics of the fungal order Sordariales.</title>
        <authorList>
            <consortium name="Lawrence Berkeley National Laboratory"/>
            <person name="Hensen N."/>
            <person name="Bonometti L."/>
            <person name="Westerberg I."/>
            <person name="Brannstrom I.O."/>
            <person name="Guillou S."/>
            <person name="Cros-Aarteil S."/>
            <person name="Calhoun S."/>
            <person name="Haridas S."/>
            <person name="Kuo A."/>
            <person name="Mondo S."/>
            <person name="Pangilinan J."/>
            <person name="Riley R."/>
            <person name="LaButti K."/>
            <person name="Andreopoulos B."/>
            <person name="Lipzen A."/>
            <person name="Chen C."/>
            <person name="Yanf M."/>
            <person name="Daum C."/>
            <person name="Ng V."/>
            <person name="Clum A."/>
            <person name="Steindorff A."/>
            <person name="Ohm R."/>
            <person name="Martin F."/>
            <person name="Silar P."/>
            <person name="Natvig D."/>
            <person name="Lalanne C."/>
            <person name="Gautier V."/>
            <person name="Ament-velasquez S.L."/>
            <person name="Kruys A."/>
            <person name="Hutchinson M.I."/>
            <person name="Powell A.J."/>
            <person name="Barry K."/>
            <person name="Miller A.N."/>
            <person name="Grigoriev I.V."/>
            <person name="Debuchy R."/>
            <person name="Gladieux P."/>
            <person name="Thoren M.H."/>
            <person name="Johannesson H."/>
        </authorList>
    </citation>
    <scope>NUCLEOTIDE SEQUENCE</scope>
    <source>
        <strain evidence="3">SMH2392-1A</strain>
    </source>
</reference>
<keyword evidence="4" id="KW-1185">Reference proteome</keyword>